<accession>A0A166SG55</accession>
<protein>
    <recommendedName>
        <fullName evidence="1">YprB ribonuclease H-like domain-containing protein</fullName>
    </recommendedName>
</protein>
<dbReference type="EMBL" id="LITT01000002">
    <property type="protein sequence ID" value="OAA92148.1"/>
    <property type="molecule type" value="Genomic_DNA"/>
</dbReference>
<comment type="caution">
    <text evidence="2">The sequence shown here is derived from an EMBL/GenBank/DDBJ whole genome shotgun (WGS) entry which is preliminary data.</text>
</comment>
<evidence type="ECO:0000313" key="3">
    <source>
        <dbReference type="Proteomes" id="UP000077407"/>
    </source>
</evidence>
<dbReference type="InterPro" id="IPR038720">
    <property type="entry name" value="YprB_RNase_H-like_dom"/>
</dbReference>
<gene>
    <name evidence="2" type="ORF">WY13_00237</name>
</gene>
<dbReference type="PANTHER" id="PTHR38462">
    <property type="entry name" value="EXONUCLEASE-LIKE PROTEIN"/>
    <property type="match status" value="1"/>
</dbReference>
<dbReference type="OrthoDB" id="9790530at2"/>
<dbReference type="InterPro" id="IPR012337">
    <property type="entry name" value="RNaseH-like_sf"/>
</dbReference>
<dbReference type="AlphaFoldDB" id="A0A166SG55"/>
<dbReference type="Gene3D" id="3.30.420.10">
    <property type="entry name" value="Ribonuclease H-like superfamily/Ribonuclease H"/>
    <property type="match status" value="1"/>
</dbReference>
<dbReference type="InterPro" id="IPR036397">
    <property type="entry name" value="RNaseH_sf"/>
</dbReference>
<proteinExistence type="predicted"/>
<sequence length="265" mass="31452">MEIKEYKQRINISEDIFSSCNMDDIAYFDIETTGFDREHDNIILISFGRFLSRDDFEMKQYFSDVLEDEREVIYNFGLDVKKYSSWCSYNGIAFDEPFIKERAHQNNICFETPEHHIDLYRLIRPYYKQLGMERCNLKTVEKYVGIDRKDKIDGGISVDLYKEFLESKNENIKKTVMLHNYEDVLNLPKIHEFACKIKNNNLIVRENCITEKQLKYLKILLKKNNIQLDIQLEKVSKRAASHVIDHLLKGESDCDELVNIINNSY</sequence>
<dbReference type="RefSeq" id="WP_063553885.1">
    <property type="nucleotide sequence ID" value="NZ_LITT01000002.1"/>
</dbReference>
<organism evidence="2 3">
    <name type="scientific">Clostridium ljungdahlii</name>
    <dbReference type="NCBI Taxonomy" id="1538"/>
    <lineage>
        <taxon>Bacteria</taxon>
        <taxon>Bacillati</taxon>
        <taxon>Bacillota</taxon>
        <taxon>Clostridia</taxon>
        <taxon>Eubacteriales</taxon>
        <taxon>Clostridiaceae</taxon>
        <taxon>Clostridium</taxon>
    </lineage>
</organism>
<dbReference type="PANTHER" id="PTHR38462:SF1">
    <property type="entry name" value="YPRB RIBONUCLEASE H-LIKE DOMAIN-CONTAINING PROTEIN"/>
    <property type="match status" value="1"/>
</dbReference>
<reference evidence="2 3" key="1">
    <citation type="journal article" date="2015" name="Biotechnol. Bioeng.">
        <title>Genome sequence and phenotypic characterization of Caulobacter segnis.</title>
        <authorList>
            <person name="Patel S."/>
            <person name="Fletcher B."/>
            <person name="Scott D.C."/>
            <person name="Ely B."/>
        </authorList>
    </citation>
    <scope>NUCLEOTIDE SEQUENCE [LARGE SCALE GENOMIC DNA]</scope>
    <source>
        <strain evidence="2 3">ERI-2</strain>
    </source>
</reference>
<feature type="domain" description="YprB ribonuclease H-like" evidence="1">
    <location>
        <begin position="26"/>
        <end position="192"/>
    </location>
</feature>
<name>A0A166SG55_9CLOT</name>
<dbReference type="SUPFAM" id="SSF53098">
    <property type="entry name" value="Ribonuclease H-like"/>
    <property type="match status" value="1"/>
</dbReference>
<evidence type="ECO:0000313" key="2">
    <source>
        <dbReference type="EMBL" id="OAA92148.1"/>
    </source>
</evidence>
<dbReference type="PATRIC" id="fig|1538.10.peg.721"/>
<dbReference type="Pfam" id="PF13482">
    <property type="entry name" value="RNase_H_2"/>
    <property type="match status" value="1"/>
</dbReference>
<evidence type="ECO:0000259" key="1">
    <source>
        <dbReference type="Pfam" id="PF13482"/>
    </source>
</evidence>
<dbReference type="Proteomes" id="UP000077407">
    <property type="component" value="Unassembled WGS sequence"/>
</dbReference>
<dbReference type="GO" id="GO:0003676">
    <property type="term" value="F:nucleic acid binding"/>
    <property type="evidence" value="ECO:0007669"/>
    <property type="project" value="InterPro"/>
</dbReference>